<dbReference type="OMA" id="EWDDLLC"/>
<dbReference type="SUPFAM" id="SSF50494">
    <property type="entry name" value="Trypsin-like serine proteases"/>
    <property type="match status" value="1"/>
</dbReference>
<evidence type="ECO:0000313" key="5">
    <source>
        <dbReference type="EMBL" id="KNC32267.1"/>
    </source>
</evidence>
<accession>A0A0L0CJ68</accession>
<dbReference type="GO" id="GO:0004252">
    <property type="term" value="F:serine-type endopeptidase activity"/>
    <property type="evidence" value="ECO:0007669"/>
    <property type="project" value="InterPro"/>
</dbReference>
<dbReference type="PANTHER" id="PTHR24256">
    <property type="entry name" value="TRYPTASE-RELATED"/>
    <property type="match status" value="1"/>
</dbReference>
<organism evidence="5 6">
    <name type="scientific">Lucilia cuprina</name>
    <name type="common">Green bottle fly</name>
    <name type="synonym">Australian sheep blowfly</name>
    <dbReference type="NCBI Taxonomy" id="7375"/>
    <lineage>
        <taxon>Eukaryota</taxon>
        <taxon>Metazoa</taxon>
        <taxon>Ecdysozoa</taxon>
        <taxon>Arthropoda</taxon>
        <taxon>Hexapoda</taxon>
        <taxon>Insecta</taxon>
        <taxon>Pterygota</taxon>
        <taxon>Neoptera</taxon>
        <taxon>Endopterygota</taxon>
        <taxon>Diptera</taxon>
        <taxon>Brachycera</taxon>
        <taxon>Muscomorpha</taxon>
        <taxon>Oestroidea</taxon>
        <taxon>Calliphoridae</taxon>
        <taxon>Luciliinae</taxon>
        <taxon>Lucilia</taxon>
    </lineage>
</organism>
<dbReference type="STRING" id="7375.A0A0L0CJ68"/>
<evidence type="ECO:0000259" key="4">
    <source>
        <dbReference type="PROSITE" id="PS50240"/>
    </source>
</evidence>
<reference evidence="5 6" key="1">
    <citation type="journal article" date="2015" name="Nat. Commun.">
        <title>Lucilia cuprina genome unlocks parasitic fly biology to underpin future interventions.</title>
        <authorList>
            <person name="Anstead C.A."/>
            <person name="Korhonen P.K."/>
            <person name="Young N.D."/>
            <person name="Hall R.S."/>
            <person name="Jex A.R."/>
            <person name="Murali S.C."/>
            <person name="Hughes D.S."/>
            <person name="Lee S.F."/>
            <person name="Perry T."/>
            <person name="Stroehlein A.J."/>
            <person name="Ansell B.R."/>
            <person name="Breugelmans B."/>
            <person name="Hofmann A."/>
            <person name="Qu J."/>
            <person name="Dugan S."/>
            <person name="Lee S.L."/>
            <person name="Chao H."/>
            <person name="Dinh H."/>
            <person name="Han Y."/>
            <person name="Doddapaneni H.V."/>
            <person name="Worley K.C."/>
            <person name="Muzny D.M."/>
            <person name="Ioannidis P."/>
            <person name="Waterhouse R.M."/>
            <person name="Zdobnov E.M."/>
            <person name="James P.J."/>
            <person name="Bagnall N.H."/>
            <person name="Kotze A.C."/>
            <person name="Gibbs R.A."/>
            <person name="Richards S."/>
            <person name="Batterham P."/>
            <person name="Gasser R.B."/>
        </authorList>
    </citation>
    <scope>NUCLEOTIDE SEQUENCE [LARGE SCALE GENOMIC DNA]</scope>
    <source>
        <strain evidence="5 6">LS</strain>
        <tissue evidence="5">Full body</tissue>
    </source>
</reference>
<evidence type="ECO:0000313" key="6">
    <source>
        <dbReference type="Proteomes" id="UP000037069"/>
    </source>
</evidence>
<dbReference type="InterPro" id="IPR001314">
    <property type="entry name" value="Peptidase_S1A"/>
</dbReference>
<gene>
    <name evidence="5" type="ORF">FF38_01821</name>
</gene>
<dbReference type="CDD" id="cd00190">
    <property type="entry name" value="Tryp_SPc"/>
    <property type="match status" value="1"/>
</dbReference>
<keyword evidence="3" id="KW-0732">Signal</keyword>
<keyword evidence="1" id="KW-1015">Disulfide bond</keyword>
<dbReference type="PROSITE" id="PS50240">
    <property type="entry name" value="TRYPSIN_DOM"/>
    <property type="match status" value="1"/>
</dbReference>
<evidence type="ECO:0000256" key="3">
    <source>
        <dbReference type="SAM" id="SignalP"/>
    </source>
</evidence>
<dbReference type="InterPro" id="IPR043504">
    <property type="entry name" value="Peptidase_S1_PA_chymotrypsin"/>
</dbReference>
<dbReference type="Gene3D" id="2.40.10.10">
    <property type="entry name" value="Trypsin-like serine proteases"/>
    <property type="match status" value="1"/>
</dbReference>
<keyword evidence="6" id="KW-1185">Reference proteome</keyword>
<dbReference type="InterPro" id="IPR009003">
    <property type="entry name" value="Peptidase_S1_PA"/>
</dbReference>
<feature type="domain" description="Peptidase S1" evidence="4">
    <location>
        <begin position="27"/>
        <end position="267"/>
    </location>
</feature>
<comment type="caution">
    <text evidence="5">The sequence shown here is derived from an EMBL/GenBank/DDBJ whole genome shotgun (WGS) entry which is preliminary data.</text>
</comment>
<dbReference type="Pfam" id="PF00089">
    <property type="entry name" value="Trypsin"/>
    <property type="match status" value="1"/>
</dbReference>
<evidence type="ECO:0000256" key="1">
    <source>
        <dbReference type="ARBA" id="ARBA00023157"/>
    </source>
</evidence>
<evidence type="ECO:0000256" key="2">
    <source>
        <dbReference type="ARBA" id="ARBA00024195"/>
    </source>
</evidence>
<dbReference type="PRINTS" id="PR00722">
    <property type="entry name" value="CHYMOTRYPSIN"/>
</dbReference>
<dbReference type="SMART" id="SM00020">
    <property type="entry name" value="Tryp_SPc"/>
    <property type="match status" value="1"/>
</dbReference>
<feature type="signal peptide" evidence="3">
    <location>
        <begin position="1"/>
        <end position="20"/>
    </location>
</feature>
<comment type="similarity">
    <text evidence="2">Belongs to the peptidase S1 family. CLIP subfamily.</text>
</comment>
<dbReference type="GO" id="GO:0006508">
    <property type="term" value="P:proteolysis"/>
    <property type="evidence" value="ECO:0007669"/>
    <property type="project" value="InterPro"/>
</dbReference>
<dbReference type="OrthoDB" id="5597713at2759"/>
<dbReference type="EMBL" id="JRES01000325">
    <property type="protein sequence ID" value="KNC32267.1"/>
    <property type="molecule type" value="Genomic_DNA"/>
</dbReference>
<name>A0A0L0CJ68_LUCCU</name>
<proteinExistence type="inferred from homology"/>
<dbReference type="InterPro" id="IPR001254">
    <property type="entry name" value="Trypsin_dom"/>
</dbReference>
<dbReference type="FunFam" id="2.40.10.10:FF:000068">
    <property type="entry name" value="transmembrane protease serine 2"/>
    <property type="match status" value="1"/>
</dbReference>
<feature type="chain" id="PRO_5005536161" description="Peptidase S1 domain-containing protein" evidence="3">
    <location>
        <begin position="21"/>
        <end position="271"/>
    </location>
</feature>
<dbReference type="InterPro" id="IPR051487">
    <property type="entry name" value="Ser/Thr_Proteases_Immune/Dev"/>
</dbReference>
<sequence>MKSRILGILLLLSMLHIINVETSSERIISGSKAALGQFPWHVLIKLNAKHPVWSGGSIISENWVLVAAHCISNVGELLLIFGTIERDHYENGINMTSSKFFIHPEYNSVFPNNDIGLIKLPTPLIFTKNIQPIALVTKAEAAAENNFVGAKAIITGFGQETDDIGSESNVLLWTQLEVISNSRCLELYKNPDAIIESTLCAIGWNDTNKSPCNADSGGPLIWKNKANNFVQIGIDSFVARSIGCMLKFPAGFTRVSSFLGYIRNITGLNYE</sequence>
<dbReference type="Proteomes" id="UP000037069">
    <property type="component" value="Unassembled WGS sequence"/>
</dbReference>
<dbReference type="AlphaFoldDB" id="A0A0L0CJ68"/>
<protein>
    <recommendedName>
        <fullName evidence="4">Peptidase S1 domain-containing protein</fullName>
    </recommendedName>
</protein>